<dbReference type="RefSeq" id="WP_153249071.1">
    <property type="nucleotide sequence ID" value="NZ_CP044205.1"/>
</dbReference>
<keyword evidence="1" id="KW-0812">Transmembrane</keyword>
<protein>
    <submittedName>
        <fullName evidence="2">Uncharacterized protein</fullName>
    </submittedName>
</protein>
<name>A0A5Q0BLV9_9GAMM</name>
<feature type="transmembrane region" description="Helical" evidence="1">
    <location>
        <begin position="241"/>
        <end position="260"/>
    </location>
</feature>
<sequence length="356" mass="38403">MTERQQPSTPAPTNTGFRLTIEFDSENRVLSASVNGNQISGIVPDNTRAIANAGAESCCSSEGPAPMPVRSDAESCCSVEIPSSRSISLEVLKKVSVQTIIATLIVVLLQYAVYRTQFHDPDFVKRYGWWLFYLDISIIPLVTAMVYLRAFLYEKTSHMMGMMIGMTLGMQVGTMVGAVLGATNGFFIGALVGMLSGVFVAMYAAWCCGPMAVMHSLMGGIMGGTMGSMILVMMMMDHVLIFMPVFTVLNIALVVWFIYLYYKECCCTENLQLGKPVNGFVLTSVNIVSIGLISALMLYGPKGPGSWMGEPADMSASNEECIDDAGNPFEAKAWQKPCKTKGASQMACGAMMNSGG</sequence>
<dbReference type="KEGG" id="mmob:F6R98_11035"/>
<dbReference type="EMBL" id="CP044205">
    <property type="protein sequence ID" value="QFY43087.1"/>
    <property type="molecule type" value="Genomic_DNA"/>
</dbReference>
<keyword evidence="1" id="KW-1133">Transmembrane helix</keyword>
<keyword evidence="1" id="KW-0472">Membrane</keyword>
<feature type="transmembrane region" description="Helical" evidence="1">
    <location>
        <begin position="160"/>
        <end position="180"/>
    </location>
</feature>
<dbReference type="Proteomes" id="UP000325755">
    <property type="component" value="Chromosome"/>
</dbReference>
<proteinExistence type="predicted"/>
<gene>
    <name evidence="2" type="ORF">F6R98_11035</name>
</gene>
<evidence type="ECO:0000256" key="1">
    <source>
        <dbReference type="SAM" id="Phobius"/>
    </source>
</evidence>
<dbReference type="AlphaFoldDB" id="A0A5Q0BLV9"/>
<feature type="transmembrane region" description="Helical" evidence="1">
    <location>
        <begin position="217"/>
        <end position="235"/>
    </location>
</feature>
<accession>A0A5Q0BLV9</accession>
<feature type="transmembrane region" description="Helical" evidence="1">
    <location>
        <begin position="129"/>
        <end position="148"/>
    </location>
</feature>
<feature type="transmembrane region" description="Helical" evidence="1">
    <location>
        <begin position="186"/>
        <end position="205"/>
    </location>
</feature>
<organism evidence="2 3">
    <name type="scientific">Candidatus Methylospira mobilis</name>
    <dbReference type="NCBI Taxonomy" id="1808979"/>
    <lineage>
        <taxon>Bacteria</taxon>
        <taxon>Pseudomonadati</taxon>
        <taxon>Pseudomonadota</taxon>
        <taxon>Gammaproteobacteria</taxon>
        <taxon>Methylococcales</taxon>
        <taxon>Methylococcaceae</taxon>
        <taxon>Candidatus Methylospira</taxon>
    </lineage>
</organism>
<dbReference type="InParanoid" id="A0A5Q0BLV9"/>
<evidence type="ECO:0000313" key="3">
    <source>
        <dbReference type="Proteomes" id="UP000325755"/>
    </source>
</evidence>
<evidence type="ECO:0000313" key="2">
    <source>
        <dbReference type="EMBL" id="QFY43087.1"/>
    </source>
</evidence>
<feature type="transmembrane region" description="Helical" evidence="1">
    <location>
        <begin position="95"/>
        <end position="114"/>
    </location>
</feature>
<dbReference type="OrthoDB" id="5568717at2"/>
<reference evidence="2 3" key="1">
    <citation type="submission" date="2019-09" db="EMBL/GenBank/DDBJ databases">
        <title>Ecophysiology of the spiral-shaped methanotroph Methylospira mobilis as revealed by the complete genome sequence.</title>
        <authorList>
            <person name="Oshkin I.Y."/>
            <person name="Dedysh S.N."/>
            <person name="Miroshnikov K."/>
            <person name="Danilova O.V."/>
            <person name="Hakobyan A."/>
            <person name="Liesack W."/>
        </authorList>
    </citation>
    <scope>NUCLEOTIDE SEQUENCE [LARGE SCALE GENOMIC DNA]</scope>
    <source>
        <strain evidence="2 3">Shm1</strain>
    </source>
</reference>
<keyword evidence="3" id="KW-1185">Reference proteome</keyword>
<feature type="transmembrane region" description="Helical" evidence="1">
    <location>
        <begin position="280"/>
        <end position="299"/>
    </location>
</feature>